<evidence type="ECO:0000256" key="4">
    <source>
        <dbReference type="ARBA" id="ARBA00022787"/>
    </source>
</evidence>
<evidence type="ECO:0000256" key="6">
    <source>
        <dbReference type="ARBA" id="ARBA00023128"/>
    </source>
</evidence>
<evidence type="ECO:0000313" key="12">
    <source>
        <dbReference type="EMBL" id="GLI69121.1"/>
    </source>
</evidence>
<dbReference type="InterPro" id="IPR036282">
    <property type="entry name" value="Glutathione-S-Trfase_C_sf"/>
</dbReference>
<evidence type="ECO:0000256" key="5">
    <source>
        <dbReference type="ARBA" id="ARBA00022927"/>
    </source>
</evidence>
<dbReference type="Pfam" id="PF17171">
    <property type="entry name" value="GST_C_6"/>
    <property type="match status" value="1"/>
</dbReference>
<accession>A0ABQ5SGR4</accession>
<evidence type="ECO:0000256" key="2">
    <source>
        <dbReference type="ARBA" id="ARBA00009170"/>
    </source>
</evidence>
<keyword evidence="7 9" id="KW-0472">Membrane</keyword>
<feature type="domain" description="Mitochondrial outer membrane transport complex Sam37/metaxin N-terminal" evidence="10">
    <location>
        <begin position="42"/>
        <end position="169"/>
    </location>
</feature>
<dbReference type="PANTHER" id="PTHR12289:SF41">
    <property type="entry name" value="FAILED AXON CONNECTIONS-RELATED"/>
    <property type="match status" value="1"/>
</dbReference>
<dbReference type="PANTHER" id="PTHR12289">
    <property type="entry name" value="METAXIN RELATED"/>
    <property type="match status" value="1"/>
</dbReference>
<evidence type="ECO:0000256" key="9">
    <source>
        <dbReference type="SAM" id="Phobius"/>
    </source>
</evidence>
<evidence type="ECO:0000256" key="1">
    <source>
        <dbReference type="ARBA" id="ARBA00004294"/>
    </source>
</evidence>
<evidence type="ECO:0000256" key="8">
    <source>
        <dbReference type="SAM" id="MobiDB-lite"/>
    </source>
</evidence>
<feature type="non-terminal residue" evidence="12">
    <location>
        <position position="1"/>
    </location>
</feature>
<dbReference type="CDD" id="cd03054">
    <property type="entry name" value="GST_N_Metaxin"/>
    <property type="match status" value="1"/>
</dbReference>
<comment type="similarity">
    <text evidence="2">Belongs to the metaxin family.</text>
</comment>
<gene>
    <name evidence="12" type="ORF">VaNZ11_013675</name>
</gene>
<evidence type="ECO:0008006" key="14">
    <source>
        <dbReference type="Google" id="ProtNLM"/>
    </source>
</evidence>
<evidence type="ECO:0000313" key="13">
    <source>
        <dbReference type="Proteomes" id="UP001165090"/>
    </source>
</evidence>
<feature type="domain" description="Metaxin glutathione S-transferase" evidence="11">
    <location>
        <begin position="190"/>
        <end position="253"/>
    </location>
</feature>
<dbReference type="SUPFAM" id="SSF47616">
    <property type="entry name" value="GST C-terminal domain-like"/>
    <property type="match status" value="1"/>
</dbReference>
<feature type="transmembrane region" description="Helical" evidence="9">
    <location>
        <begin position="306"/>
        <end position="323"/>
    </location>
</feature>
<keyword evidence="13" id="KW-1185">Reference proteome</keyword>
<proteinExistence type="inferred from homology"/>
<keyword evidence="4" id="KW-1000">Mitochondrion outer membrane</keyword>
<evidence type="ECO:0000256" key="3">
    <source>
        <dbReference type="ARBA" id="ARBA00022448"/>
    </source>
</evidence>
<sequence>TNDSAVVLYKRFRVAPVMSNQPICIIYKWSDFWGLPSLSPACIQAEAYLRLTGVEFAIEVCSTSSSSPTGQLPALEKGAYISPAASDEFASAAAVIAYAKKHIKDLDAHLSLCQRADQLAFKNLIETRLNVATNVTMWCESRGFNELKKAAYSEKLPFPLNQLVPWSKQREVRRRLAQADIDQVYPNALEVLDAIADRLRSTGGPFLFGTKPTTVDALLLGHLLFYRMSPAVAPVLQDKVQSQRVLCEYVDRLLVQNFSVPAVPRSALESSSSEGPSWTEAAKGQKKPTPTVVEPSPAEQQFRRHSYYWLLGAGTAIASYILLSGRYIQFATVMEQAGEDEADDEEEDVEQ</sequence>
<dbReference type="InterPro" id="IPR019564">
    <property type="entry name" value="Sam37/metaxin_N"/>
</dbReference>
<dbReference type="Proteomes" id="UP001165090">
    <property type="component" value="Unassembled WGS sequence"/>
</dbReference>
<evidence type="ECO:0000259" key="10">
    <source>
        <dbReference type="Pfam" id="PF10568"/>
    </source>
</evidence>
<comment type="subcellular location">
    <subcellularLocation>
        <location evidence="1">Mitochondrion outer membrane</location>
    </subcellularLocation>
</comment>
<keyword evidence="9" id="KW-1133">Transmembrane helix</keyword>
<dbReference type="InterPro" id="IPR033468">
    <property type="entry name" value="Metaxin_GST"/>
</dbReference>
<dbReference type="InterPro" id="IPR050931">
    <property type="entry name" value="Mito_Protein_Transport_Metaxin"/>
</dbReference>
<name>A0ABQ5SGR4_9CHLO</name>
<organism evidence="12 13">
    <name type="scientific">Volvox africanus</name>
    <dbReference type="NCBI Taxonomy" id="51714"/>
    <lineage>
        <taxon>Eukaryota</taxon>
        <taxon>Viridiplantae</taxon>
        <taxon>Chlorophyta</taxon>
        <taxon>core chlorophytes</taxon>
        <taxon>Chlorophyceae</taxon>
        <taxon>CS clade</taxon>
        <taxon>Chlamydomonadales</taxon>
        <taxon>Volvocaceae</taxon>
        <taxon>Volvox</taxon>
    </lineage>
</organism>
<evidence type="ECO:0000259" key="11">
    <source>
        <dbReference type="Pfam" id="PF17171"/>
    </source>
</evidence>
<reference evidence="12 13" key="1">
    <citation type="journal article" date="2023" name="IScience">
        <title>Expanded male sex-determining region conserved during the evolution of homothallism in the green alga Volvox.</title>
        <authorList>
            <person name="Yamamoto K."/>
            <person name="Matsuzaki R."/>
            <person name="Mahakham W."/>
            <person name="Heman W."/>
            <person name="Sekimoto H."/>
            <person name="Kawachi M."/>
            <person name="Minakuchi Y."/>
            <person name="Toyoda A."/>
            <person name="Nozaki H."/>
        </authorList>
    </citation>
    <scope>NUCLEOTIDE SEQUENCE [LARGE SCALE GENOMIC DNA]</scope>
    <source>
        <strain evidence="12 13">NIES-4468</strain>
    </source>
</reference>
<feature type="region of interest" description="Disordered" evidence="8">
    <location>
        <begin position="265"/>
        <end position="298"/>
    </location>
</feature>
<feature type="compositionally biased region" description="Low complexity" evidence="8">
    <location>
        <begin position="266"/>
        <end position="280"/>
    </location>
</feature>
<protein>
    <recommendedName>
        <fullName evidence="14">Metaxin</fullName>
    </recommendedName>
</protein>
<dbReference type="EMBL" id="BSDZ01000080">
    <property type="protein sequence ID" value="GLI69121.1"/>
    <property type="molecule type" value="Genomic_DNA"/>
</dbReference>
<keyword evidence="9" id="KW-0812">Transmembrane</keyword>
<keyword evidence="5" id="KW-0653">Protein transport</keyword>
<dbReference type="Pfam" id="PF10568">
    <property type="entry name" value="Tom37"/>
    <property type="match status" value="1"/>
</dbReference>
<keyword evidence="3" id="KW-0813">Transport</keyword>
<keyword evidence="6" id="KW-0496">Mitochondrion</keyword>
<comment type="caution">
    <text evidence="12">The sequence shown here is derived from an EMBL/GenBank/DDBJ whole genome shotgun (WGS) entry which is preliminary data.</text>
</comment>
<evidence type="ECO:0000256" key="7">
    <source>
        <dbReference type="ARBA" id="ARBA00023136"/>
    </source>
</evidence>